<dbReference type="InterPro" id="IPR017941">
    <property type="entry name" value="Rieske_2Fe-2S"/>
</dbReference>
<dbReference type="InterPro" id="IPR006076">
    <property type="entry name" value="FAD-dep_OxRdtase"/>
</dbReference>
<dbReference type="RefSeq" id="WP_305997484.1">
    <property type="nucleotide sequence ID" value="NZ_JAVALS010000015.1"/>
</dbReference>
<keyword evidence="1" id="KW-0001">2Fe-2S</keyword>
<dbReference type="Gene3D" id="3.50.50.60">
    <property type="entry name" value="FAD/NAD(P)-binding domain"/>
    <property type="match status" value="1"/>
</dbReference>
<reference evidence="6 7" key="1">
    <citation type="submission" date="2023-08" db="EMBL/GenBank/DDBJ databases">
        <title>Arthrobacter horti sp. nov., isolated from forest soil.</title>
        <authorList>
            <person name="Park M."/>
        </authorList>
    </citation>
    <scope>NUCLEOTIDE SEQUENCE [LARGE SCALE GENOMIC DNA]</scope>
    <source>
        <strain evidence="6 7">YJM1</strain>
    </source>
</reference>
<dbReference type="SUPFAM" id="SSF50022">
    <property type="entry name" value="ISP domain"/>
    <property type="match status" value="1"/>
</dbReference>
<evidence type="ECO:0000313" key="7">
    <source>
        <dbReference type="Proteomes" id="UP001232725"/>
    </source>
</evidence>
<dbReference type="EMBL" id="JAVALS010000015">
    <property type="protein sequence ID" value="MDP5228438.1"/>
    <property type="molecule type" value="Genomic_DNA"/>
</dbReference>
<dbReference type="PRINTS" id="PR00420">
    <property type="entry name" value="RNGMNOXGNASE"/>
</dbReference>
<comment type="caution">
    <text evidence="6">The sequence shown here is derived from an EMBL/GenBank/DDBJ whole genome shotgun (WGS) entry which is preliminary data.</text>
</comment>
<sequence length="510" mass="54449">MTSLWLDRAPISGATLFIPGSEFDTVVVGAGITGLSTALLLARSGQRVAVVEARTVGAGTTGNTTAKLSLLQGTVLSGLRTRHPLSLVDAYVQANREGQTWLLDFLEQNRVPFQRRDAYVFSVTDRGTREVEAELRAAQDADLSVVEAMATELPFPVRAAIRLDDQAQFDPLDVLEAMTRDFLAHGGTLLEGVRVHGIAESHPLTLQTSAGRLRADHAVLATGIPFLDRGGYYGRLISSQSYAAALRLPTTAPVPQGMYLSAESPGRSLRSVPTDDAELLLVGGNGHLAGQEPSPRERLDGLLDWGLHHFPGAEVTHTWSGQDYRSADRLPYIGPMLLGGGRIFVATGFNKWGMSNGVAAGLALNAEIVSGTPEWAEELRSRPTTSPGLRSAFALNTSVLASWAKDWVTSRMTAPEDARHVVPREGHGLVARQGAVPEAVSTVDGLTCRLSAVCTHRGGIVRWNDAELSWDCLLHGSRFGPGGQVLQGPATRDLEVESLSSGTGPHEPEG</sequence>
<dbReference type="Pfam" id="PF00355">
    <property type="entry name" value="Rieske"/>
    <property type="match status" value="1"/>
</dbReference>
<dbReference type="Gene3D" id="3.30.9.10">
    <property type="entry name" value="D-Amino Acid Oxidase, subunit A, domain 2"/>
    <property type="match status" value="1"/>
</dbReference>
<dbReference type="Gene3D" id="2.102.10.10">
    <property type="entry name" value="Rieske [2Fe-2S] iron-sulphur domain"/>
    <property type="match status" value="1"/>
</dbReference>
<dbReference type="InterPro" id="IPR036188">
    <property type="entry name" value="FAD/NAD-bd_sf"/>
</dbReference>
<dbReference type="Pfam" id="PF01266">
    <property type="entry name" value="DAO"/>
    <property type="match status" value="1"/>
</dbReference>
<evidence type="ECO:0000259" key="5">
    <source>
        <dbReference type="PROSITE" id="PS51296"/>
    </source>
</evidence>
<dbReference type="PROSITE" id="PS51296">
    <property type="entry name" value="RIESKE"/>
    <property type="match status" value="1"/>
</dbReference>
<keyword evidence="7" id="KW-1185">Reference proteome</keyword>
<dbReference type="SUPFAM" id="SSF51971">
    <property type="entry name" value="Nucleotide-binding domain"/>
    <property type="match status" value="1"/>
</dbReference>
<feature type="domain" description="Rieske" evidence="5">
    <location>
        <begin position="415"/>
        <end position="496"/>
    </location>
</feature>
<evidence type="ECO:0000256" key="3">
    <source>
        <dbReference type="ARBA" id="ARBA00023004"/>
    </source>
</evidence>
<organism evidence="6 7">
    <name type="scientific">Arthrobacter horti</name>
    <dbReference type="NCBI Taxonomy" id="3068273"/>
    <lineage>
        <taxon>Bacteria</taxon>
        <taxon>Bacillati</taxon>
        <taxon>Actinomycetota</taxon>
        <taxon>Actinomycetes</taxon>
        <taxon>Micrococcales</taxon>
        <taxon>Micrococcaceae</taxon>
        <taxon>Arthrobacter</taxon>
    </lineage>
</organism>
<evidence type="ECO:0000313" key="6">
    <source>
        <dbReference type="EMBL" id="MDP5228438.1"/>
    </source>
</evidence>
<proteinExistence type="predicted"/>
<accession>A0ABT9IS98</accession>
<keyword evidence="2" id="KW-0479">Metal-binding</keyword>
<keyword evidence="4" id="KW-0411">Iron-sulfur</keyword>
<dbReference type="InterPro" id="IPR036922">
    <property type="entry name" value="Rieske_2Fe-2S_sf"/>
</dbReference>
<keyword evidence="3" id="KW-0408">Iron</keyword>
<protein>
    <submittedName>
        <fullName evidence="6">FAD-dependent oxidoreductase</fullName>
    </submittedName>
</protein>
<evidence type="ECO:0000256" key="4">
    <source>
        <dbReference type="ARBA" id="ARBA00023014"/>
    </source>
</evidence>
<dbReference type="PANTHER" id="PTHR13847">
    <property type="entry name" value="SARCOSINE DEHYDROGENASE-RELATED"/>
    <property type="match status" value="1"/>
</dbReference>
<evidence type="ECO:0000256" key="2">
    <source>
        <dbReference type="ARBA" id="ARBA00022723"/>
    </source>
</evidence>
<evidence type="ECO:0000256" key="1">
    <source>
        <dbReference type="ARBA" id="ARBA00022714"/>
    </source>
</evidence>
<dbReference type="Proteomes" id="UP001232725">
    <property type="component" value="Unassembled WGS sequence"/>
</dbReference>
<dbReference type="PANTHER" id="PTHR13847:SF274">
    <property type="entry name" value="RIESKE 2FE-2S IRON-SULFUR PROTEIN YHFW-RELATED"/>
    <property type="match status" value="1"/>
</dbReference>
<name>A0ABT9IS98_9MICC</name>
<gene>
    <name evidence="6" type="ORF">Q9R02_14845</name>
</gene>